<evidence type="ECO:0000313" key="3">
    <source>
        <dbReference type="Proteomes" id="UP001549313"/>
    </source>
</evidence>
<evidence type="ECO:0000256" key="1">
    <source>
        <dbReference type="SAM" id="MobiDB-lite"/>
    </source>
</evidence>
<protein>
    <submittedName>
        <fullName evidence="2">Uncharacterized protein</fullName>
    </submittedName>
</protein>
<name>A0ABV2R8B5_9CAUL</name>
<organism evidence="2 3">
    <name type="scientific">Brevundimonas faecalis</name>
    <dbReference type="NCBI Taxonomy" id="947378"/>
    <lineage>
        <taxon>Bacteria</taxon>
        <taxon>Pseudomonadati</taxon>
        <taxon>Pseudomonadota</taxon>
        <taxon>Alphaproteobacteria</taxon>
        <taxon>Caulobacterales</taxon>
        <taxon>Caulobacteraceae</taxon>
        <taxon>Brevundimonas</taxon>
    </lineage>
</organism>
<evidence type="ECO:0000313" key="2">
    <source>
        <dbReference type="EMBL" id="MET4682820.1"/>
    </source>
</evidence>
<reference evidence="2 3" key="1">
    <citation type="submission" date="2024-06" db="EMBL/GenBank/DDBJ databases">
        <title>Sorghum-associated microbial communities from plants grown in Nebraska, USA.</title>
        <authorList>
            <person name="Schachtman D."/>
        </authorList>
    </citation>
    <scope>NUCLEOTIDE SEQUENCE [LARGE SCALE GENOMIC DNA]</scope>
    <source>
        <strain evidence="2 3">2814</strain>
    </source>
</reference>
<feature type="region of interest" description="Disordered" evidence="1">
    <location>
        <begin position="27"/>
        <end position="270"/>
    </location>
</feature>
<comment type="caution">
    <text evidence="2">The sequence shown here is derived from an EMBL/GenBank/DDBJ whole genome shotgun (WGS) entry which is preliminary data.</text>
</comment>
<sequence length="270" mass="28375">MSTGLCTEAGAVPHSQPISGACLIAVSARTSTGRRDTAARKTGETRGSSGPVRLSDPGFRTSSEDKERPQQGPGSRSSQRLGAGITENRAGIDGRRKLRLAGRRRPGADGRGRRTTPGSPADAEAGLPTRQARSNPDLARGRDQGFAQGRVPSLNSGVRFLGWGGREAAMTEGAPTPPVPGAPNINRPAAPSTMLRMVPLPASGEERKRRSSFLPIHGEVARTRSGRDGGGGADLDRPRRLKHQASHRPPPPLRRGGEDALNLSKRPPAA</sequence>
<feature type="compositionally biased region" description="Basic and acidic residues" evidence="1">
    <location>
        <begin position="33"/>
        <end position="44"/>
    </location>
</feature>
<keyword evidence="3" id="KW-1185">Reference proteome</keyword>
<dbReference type="Proteomes" id="UP001549313">
    <property type="component" value="Unassembled WGS sequence"/>
</dbReference>
<gene>
    <name evidence="2" type="ORF">ABIE19_000729</name>
</gene>
<dbReference type="EMBL" id="JBEPTF010000001">
    <property type="protein sequence ID" value="MET4682820.1"/>
    <property type="molecule type" value="Genomic_DNA"/>
</dbReference>
<accession>A0ABV2R8B5</accession>
<proteinExistence type="predicted"/>
<feature type="compositionally biased region" description="Basic residues" evidence="1">
    <location>
        <begin position="96"/>
        <end position="105"/>
    </location>
</feature>